<dbReference type="CDD" id="cd03221">
    <property type="entry name" value="ABCF_EF-3"/>
    <property type="match status" value="1"/>
</dbReference>
<evidence type="ECO:0000313" key="5">
    <source>
        <dbReference type="EMBL" id="SDS83137.1"/>
    </source>
</evidence>
<evidence type="ECO:0000256" key="2">
    <source>
        <dbReference type="ARBA" id="ARBA00022741"/>
    </source>
</evidence>
<accession>A0A1H1VEC3</accession>
<dbReference type="PROSITE" id="PS50893">
    <property type="entry name" value="ABC_TRANSPORTER_2"/>
    <property type="match status" value="2"/>
</dbReference>
<evidence type="ECO:0000256" key="3">
    <source>
        <dbReference type="ARBA" id="ARBA00022840"/>
    </source>
</evidence>
<dbReference type="AlphaFoldDB" id="A0A1H1VEC3"/>
<dbReference type="FunFam" id="3.40.50.300:FF:001320">
    <property type="entry name" value="Heme ABC transporter ATP-binding protein"/>
    <property type="match status" value="1"/>
</dbReference>
<reference evidence="5 6" key="1">
    <citation type="submission" date="2016-10" db="EMBL/GenBank/DDBJ databases">
        <authorList>
            <person name="de Groot N.N."/>
        </authorList>
    </citation>
    <scope>NUCLEOTIDE SEQUENCE [LARGE SCALE GENOMIC DNA]</scope>
    <source>
        <strain evidence="5 6">DSM 21741</strain>
    </source>
</reference>
<protein>
    <submittedName>
        <fullName evidence="5">ATPase components of ABC transporters with duplicated ATPase domains</fullName>
    </submittedName>
</protein>
<dbReference type="Proteomes" id="UP000199092">
    <property type="component" value="Chromosome I"/>
</dbReference>
<feature type="domain" description="ABC transporter" evidence="4">
    <location>
        <begin position="5"/>
        <end position="237"/>
    </location>
</feature>
<dbReference type="Gene3D" id="3.40.50.300">
    <property type="entry name" value="P-loop containing nucleotide triphosphate hydrolases"/>
    <property type="match status" value="2"/>
</dbReference>
<dbReference type="InterPro" id="IPR050611">
    <property type="entry name" value="ABCF"/>
</dbReference>
<sequence>MPSAITLHDLSFEWPDGTVVLSGLNATFGTGRTGLVGDNGTGKSTLLRLVAGRLSPTAGAVVTTGSVGHLPQTVTLTREATLADLLGITPKVAALHAIEAGDVDEQHFETLGDDWDIESRAAAALAEVGLADAALDRRVEQLSGGEAVLVATLGLRLLRHPVTLLDEPTNNLDRDARARLRAIVRAWPGTLVVVSHDTALLDVLDTTAELHTGSLTTFGGPYDAWRRHLDQQQAAAAQAVRAAEQTLEVERRRRQEAEVKLARRARTAQTNRANKKAAKIVMNGRASDAQNAAGKLRTGLDDRLQDAQATHAAAAAHVRTDQHVSLVLPDPDVPRGRRIAALQGGDRTFVVQGPERVVLVGPNGVGKSTLLRQLVERRNPEPGRASGRLETDRVGYLPQRLDDLDDDLTAVENIRLAAPALDAGTVRNQLGRLLLRGDSVHRPVSTLSGGERFRVSLARLLLRQPPAQLLVLDEPTNNLDVGTVTHLVEALAAFRGALLVVSHDDAFVRRLDPTTVLALDADGGLTPVDPAADAEPGTG</sequence>
<dbReference type="OrthoDB" id="5592724at2"/>
<evidence type="ECO:0000313" key="6">
    <source>
        <dbReference type="Proteomes" id="UP000199092"/>
    </source>
</evidence>
<dbReference type="PANTHER" id="PTHR19211:SF6">
    <property type="entry name" value="BLL7188 PROTEIN"/>
    <property type="match status" value="1"/>
</dbReference>
<name>A0A1H1VEC3_9ACTN</name>
<keyword evidence="2" id="KW-0547">Nucleotide-binding</keyword>
<keyword evidence="1" id="KW-0677">Repeat</keyword>
<dbReference type="PANTHER" id="PTHR19211">
    <property type="entry name" value="ATP-BINDING TRANSPORT PROTEIN-RELATED"/>
    <property type="match status" value="1"/>
</dbReference>
<keyword evidence="3" id="KW-0067">ATP-binding</keyword>
<dbReference type="GO" id="GO:0016887">
    <property type="term" value="F:ATP hydrolysis activity"/>
    <property type="evidence" value="ECO:0007669"/>
    <property type="project" value="InterPro"/>
</dbReference>
<dbReference type="InterPro" id="IPR003439">
    <property type="entry name" value="ABC_transporter-like_ATP-bd"/>
</dbReference>
<dbReference type="STRING" id="546871.SAMN04488543_2466"/>
<feature type="domain" description="ABC transporter" evidence="4">
    <location>
        <begin position="328"/>
        <end position="539"/>
    </location>
</feature>
<dbReference type="SUPFAM" id="SSF52540">
    <property type="entry name" value="P-loop containing nucleoside triphosphate hydrolases"/>
    <property type="match status" value="2"/>
</dbReference>
<keyword evidence="6" id="KW-1185">Reference proteome</keyword>
<proteinExistence type="predicted"/>
<dbReference type="EMBL" id="LT629749">
    <property type="protein sequence ID" value="SDS83137.1"/>
    <property type="molecule type" value="Genomic_DNA"/>
</dbReference>
<evidence type="ECO:0000256" key="1">
    <source>
        <dbReference type="ARBA" id="ARBA00022737"/>
    </source>
</evidence>
<dbReference type="InterPro" id="IPR003593">
    <property type="entry name" value="AAA+_ATPase"/>
</dbReference>
<gene>
    <name evidence="5" type="ORF">SAMN04488543_2466</name>
</gene>
<organism evidence="5 6">
    <name type="scientific">Friedmanniella luteola</name>
    <dbReference type="NCBI Taxonomy" id="546871"/>
    <lineage>
        <taxon>Bacteria</taxon>
        <taxon>Bacillati</taxon>
        <taxon>Actinomycetota</taxon>
        <taxon>Actinomycetes</taxon>
        <taxon>Propionibacteriales</taxon>
        <taxon>Nocardioidaceae</taxon>
        <taxon>Friedmanniella</taxon>
    </lineage>
</organism>
<dbReference type="RefSeq" id="WP_091413153.1">
    <property type="nucleotide sequence ID" value="NZ_LT629749.1"/>
</dbReference>
<dbReference type="GO" id="GO:0005524">
    <property type="term" value="F:ATP binding"/>
    <property type="evidence" value="ECO:0007669"/>
    <property type="project" value="UniProtKB-KW"/>
</dbReference>
<dbReference type="Pfam" id="PF00005">
    <property type="entry name" value="ABC_tran"/>
    <property type="match status" value="2"/>
</dbReference>
<dbReference type="InterPro" id="IPR027417">
    <property type="entry name" value="P-loop_NTPase"/>
</dbReference>
<dbReference type="SMART" id="SM00382">
    <property type="entry name" value="AAA"/>
    <property type="match status" value="2"/>
</dbReference>
<evidence type="ECO:0000259" key="4">
    <source>
        <dbReference type="PROSITE" id="PS50893"/>
    </source>
</evidence>